<evidence type="ECO:0000313" key="4">
    <source>
        <dbReference type="Proteomes" id="UP001209878"/>
    </source>
</evidence>
<keyword evidence="4" id="KW-1185">Reference proteome</keyword>
<feature type="transmembrane region" description="Helical" evidence="2">
    <location>
        <begin position="445"/>
        <end position="468"/>
    </location>
</feature>
<dbReference type="EMBL" id="JAODUO010000070">
    <property type="protein sequence ID" value="KAK2190742.1"/>
    <property type="molecule type" value="Genomic_DNA"/>
</dbReference>
<keyword evidence="2" id="KW-0812">Transmembrane</keyword>
<dbReference type="Proteomes" id="UP001209878">
    <property type="component" value="Unassembled WGS sequence"/>
</dbReference>
<feature type="region of interest" description="Disordered" evidence="1">
    <location>
        <begin position="316"/>
        <end position="336"/>
    </location>
</feature>
<evidence type="ECO:0000256" key="1">
    <source>
        <dbReference type="SAM" id="MobiDB-lite"/>
    </source>
</evidence>
<accession>A0AAD9PA07</accession>
<organism evidence="3 4">
    <name type="scientific">Ridgeia piscesae</name>
    <name type="common">Tubeworm</name>
    <dbReference type="NCBI Taxonomy" id="27915"/>
    <lineage>
        <taxon>Eukaryota</taxon>
        <taxon>Metazoa</taxon>
        <taxon>Spiralia</taxon>
        <taxon>Lophotrochozoa</taxon>
        <taxon>Annelida</taxon>
        <taxon>Polychaeta</taxon>
        <taxon>Sedentaria</taxon>
        <taxon>Canalipalpata</taxon>
        <taxon>Sabellida</taxon>
        <taxon>Siboglinidae</taxon>
        <taxon>Ridgeia</taxon>
    </lineage>
</organism>
<feature type="compositionally biased region" description="Basic and acidic residues" evidence="1">
    <location>
        <begin position="408"/>
        <end position="436"/>
    </location>
</feature>
<sequence length="503" mass="57743">MRRDEIYKVVPGSFVSKKLKHNKGFVKDNSDVDSFDWQRIKTPQHRFPHKTVGSDKWDENMTPEDNPVRNEKLSADFNPIRKKIAQRHYDRLSEGHQINIDAQLNYDIAKKEVPLVATIGVDHPSINMYGRVIDVGTDYEVLNTGDKYKPVVHKNGNGYKIGFENAQKLDREMRKGRMVNPGNERVVSKLIKRIEPEPSDDRARQKYYIKIYPDKNFGSYDRNNPYHNRYSNERPINVAAKHLDVPNKKTVKPFNEKQPMKLLRAESKILAGEPGPVMGGQRSVSAVITQRGNGGHKRHGHTDLWWWRLVEKAMKQSEDETPPSEAPPQTHRKSKFVYHHKQQSFIRPALVAMDNRRHHVPNHIPTYEDNMQRKNDADINDVARNGLGGEGWREFGLTAGEDEEAEGDGEKSWHDKSTESGRRMESTTAEAKDHQGEHQAEQVTIVSGGVVGCLVIIIIIGIVVHFVLKKTRPSFCMRRHQKQEAALRVKAQIQRNLRARNPL</sequence>
<proteinExistence type="predicted"/>
<gene>
    <name evidence="3" type="ORF">NP493_71g03036</name>
</gene>
<keyword evidence="2" id="KW-0472">Membrane</keyword>
<protein>
    <submittedName>
        <fullName evidence="3">Uncharacterized protein</fullName>
    </submittedName>
</protein>
<evidence type="ECO:0000256" key="2">
    <source>
        <dbReference type="SAM" id="Phobius"/>
    </source>
</evidence>
<dbReference type="AlphaFoldDB" id="A0AAD9PA07"/>
<feature type="region of interest" description="Disordered" evidence="1">
    <location>
        <begin position="48"/>
        <end position="71"/>
    </location>
</feature>
<reference evidence="3" key="1">
    <citation type="journal article" date="2023" name="Mol. Biol. Evol.">
        <title>Third-Generation Sequencing Reveals the Adaptive Role of the Epigenome in Three Deep-Sea Polychaetes.</title>
        <authorList>
            <person name="Perez M."/>
            <person name="Aroh O."/>
            <person name="Sun Y."/>
            <person name="Lan Y."/>
            <person name="Juniper S.K."/>
            <person name="Young C.R."/>
            <person name="Angers B."/>
            <person name="Qian P.Y."/>
        </authorList>
    </citation>
    <scope>NUCLEOTIDE SEQUENCE</scope>
    <source>
        <strain evidence="3">R07B-5</strain>
    </source>
</reference>
<name>A0AAD9PA07_RIDPI</name>
<feature type="region of interest" description="Disordered" evidence="1">
    <location>
        <begin position="401"/>
        <end position="436"/>
    </location>
</feature>
<evidence type="ECO:0000313" key="3">
    <source>
        <dbReference type="EMBL" id="KAK2190742.1"/>
    </source>
</evidence>
<keyword evidence="2" id="KW-1133">Transmembrane helix</keyword>
<comment type="caution">
    <text evidence="3">The sequence shown here is derived from an EMBL/GenBank/DDBJ whole genome shotgun (WGS) entry which is preliminary data.</text>
</comment>